<dbReference type="AlphaFoldDB" id="A0A1Y6C1Q0"/>
<evidence type="ECO:0000256" key="4">
    <source>
        <dbReference type="PROSITE-ProRule" id="PRU00433"/>
    </source>
</evidence>
<evidence type="ECO:0000256" key="1">
    <source>
        <dbReference type="ARBA" id="ARBA00022617"/>
    </source>
</evidence>
<keyword evidence="1 4" id="KW-0349">Heme</keyword>
<keyword evidence="2 4" id="KW-0479">Metal-binding</keyword>
<keyword evidence="3 4" id="KW-0408">Iron</keyword>
<dbReference type="GO" id="GO:0020037">
    <property type="term" value="F:heme binding"/>
    <property type="evidence" value="ECO:0007669"/>
    <property type="project" value="InterPro"/>
</dbReference>
<dbReference type="GO" id="GO:0009055">
    <property type="term" value="F:electron transfer activity"/>
    <property type="evidence" value="ECO:0007669"/>
    <property type="project" value="InterPro"/>
</dbReference>
<keyword evidence="5" id="KW-0732">Signal</keyword>
<protein>
    <recommendedName>
        <fullName evidence="6">Cytochrome c domain-containing protein</fullName>
    </recommendedName>
</protein>
<evidence type="ECO:0000313" key="8">
    <source>
        <dbReference type="Proteomes" id="UP000192907"/>
    </source>
</evidence>
<gene>
    <name evidence="7" type="ORF">SAMN06296036_109203</name>
</gene>
<evidence type="ECO:0000256" key="2">
    <source>
        <dbReference type="ARBA" id="ARBA00022723"/>
    </source>
</evidence>
<dbReference type="EMBL" id="FWZT01000009">
    <property type="protein sequence ID" value="SMF30932.1"/>
    <property type="molecule type" value="Genomic_DNA"/>
</dbReference>
<accession>A0A1Y6C1Q0</accession>
<evidence type="ECO:0000313" key="7">
    <source>
        <dbReference type="EMBL" id="SMF30932.1"/>
    </source>
</evidence>
<name>A0A1Y6C1Q0_9BACT</name>
<dbReference type="SUPFAM" id="SSF46626">
    <property type="entry name" value="Cytochrome c"/>
    <property type="match status" value="1"/>
</dbReference>
<proteinExistence type="predicted"/>
<dbReference type="PROSITE" id="PS51007">
    <property type="entry name" value="CYTC"/>
    <property type="match status" value="1"/>
</dbReference>
<feature type="chain" id="PRO_5012418705" description="Cytochrome c domain-containing protein" evidence="5">
    <location>
        <begin position="21"/>
        <end position="187"/>
    </location>
</feature>
<dbReference type="Proteomes" id="UP000192907">
    <property type="component" value="Unassembled WGS sequence"/>
</dbReference>
<dbReference type="InterPro" id="IPR036909">
    <property type="entry name" value="Cyt_c-like_dom_sf"/>
</dbReference>
<keyword evidence="8" id="KW-1185">Reference proteome</keyword>
<evidence type="ECO:0000259" key="6">
    <source>
        <dbReference type="PROSITE" id="PS51007"/>
    </source>
</evidence>
<sequence length="187" mass="19446">MKFLSLAIIFLFANGCLTEAVQVPTPQAGTNDQGTSLVGDKENGTALYAAYCADCHKALDAPSDKVDRSSSAIFSASSVSSHNGISNGADLDEPDPDKEWFTEQESADLAAALSTAPEADVDNGLTLFNDTYNCDTCHFGVAPIGDSSASNVFAASSLSAHGSIDPWPSETESTDMAAAIDQLKADQ</sequence>
<evidence type="ECO:0000256" key="5">
    <source>
        <dbReference type="SAM" id="SignalP"/>
    </source>
</evidence>
<dbReference type="RefSeq" id="WP_132319154.1">
    <property type="nucleotide sequence ID" value="NZ_FWZT01000009.1"/>
</dbReference>
<evidence type="ECO:0000256" key="3">
    <source>
        <dbReference type="ARBA" id="ARBA00023004"/>
    </source>
</evidence>
<dbReference type="GO" id="GO:0046872">
    <property type="term" value="F:metal ion binding"/>
    <property type="evidence" value="ECO:0007669"/>
    <property type="project" value="UniProtKB-KW"/>
</dbReference>
<reference evidence="8" key="1">
    <citation type="submission" date="2017-04" db="EMBL/GenBank/DDBJ databases">
        <authorList>
            <person name="Varghese N."/>
            <person name="Submissions S."/>
        </authorList>
    </citation>
    <scope>NUCLEOTIDE SEQUENCE [LARGE SCALE GENOMIC DNA]</scope>
    <source>
        <strain evidence="8">RKEM611</strain>
    </source>
</reference>
<organism evidence="7 8">
    <name type="scientific">Pseudobacteriovorax antillogorgiicola</name>
    <dbReference type="NCBI Taxonomy" id="1513793"/>
    <lineage>
        <taxon>Bacteria</taxon>
        <taxon>Pseudomonadati</taxon>
        <taxon>Bdellovibrionota</taxon>
        <taxon>Oligoflexia</taxon>
        <taxon>Oligoflexales</taxon>
        <taxon>Pseudobacteriovoracaceae</taxon>
        <taxon>Pseudobacteriovorax</taxon>
    </lineage>
</organism>
<feature type="signal peptide" evidence="5">
    <location>
        <begin position="1"/>
        <end position="20"/>
    </location>
</feature>
<dbReference type="InterPro" id="IPR009056">
    <property type="entry name" value="Cyt_c-like_dom"/>
</dbReference>
<feature type="domain" description="Cytochrome c" evidence="6">
    <location>
        <begin position="39"/>
        <end position="187"/>
    </location>
</feature>